<dbReference type="Gene3D" id="3.30.420.60">
    <property type="entry name" value="eRF1 domain 2"/>
    <property type="match status" value="1"/>
</dbReference>
<accession>A0ABV6QMT8</accession>
<dbReference type="InterPro" id="IPR040783">
    <property type="entry name" value="VLRF1"/>
</dbReference>
<proteinExistence type="predicted"/>
<evidence type="ECO:0000313" key="4">
    <source>
        <dbReference type="Proteomes" id="UP001589890"/>
    </source>
</evidence>
<dbReference type="RefSeq" id="WP_380047594.1">
    <property type="nucleotide sequence ID" value="NZ_JBHLTC010000018.1"/>
</dbReference>
<protein>
    <submittedName>
        <fullName evidence="3">AcVLRF1 family peptidyl-tRNA hydrolase</fullName>
    </submittedName>
</protein>
<evidence type="ECO:0000313" key="3">
    <source>
        <dbReference type="EMBL" id="MFC0625311.1"/>
    </source>
</evidence>
<dbReference type="EMBL" id="JBHLTC010000018">
    <property type="protein sequence ID" value="MFC0625311.1"/>
    <property type="molecule type" value="Genomic_DNA"/>
</dbReference>
<comment type="caution">
    <text evidence="3">The sequence shown here is derived from an EMBL/GenBank/DDBJ whole genome shotgun (WGS) entry which is preliminary data.</text>
</comment>
<dbReference type="Pfam" id="PF18859">
    <property type="entry name" value="acVLRF1"/>
    <property type="match status" value="1"/>
</dbReference>
<name>A0ABV6QMT8_9ACTN</name>
<feature type="compositionally biased region" description="Low complexity" evidence="1">
    <location>
        <begin position="1"/>
        <end position="23"/>
    </location>
</feature>
<dbReference type="InterPro" id="IPR042226">
    <property type="entry name" value="eFR1_2_sf"/>
</dbReference>
<sequence>MTTGSPEPSPSSEGGGSSDSSSSAEVAKAVHIPPERLARWLDNFATRHGETTYDVQPSVVTAHAADGATARIDVPFGPLEDLSREGLIAHVLKDRRLGILLVRRGGYGAGVFHGLKLIDSKVGSRHVQGKTKAGGWSQQRFARRREGQARVAFEAAAEAAVRILVPHARDLDALICGGDRTAVDGVLLDPRLKAFPPLVRGPFLPVPDPRQKVLEQAGQEARALRIDLTEPA</sequence>
<organism evidence="3 4">
    <name type="scientific">Kribbella deserti</name>
    <dbReference type="NCBI Taxonomy" id="1926257"/>
    <lineage>
        <taxon>Bacteria</taxon>
        <taxon>Bacillati</taxon>
        <taxon>Actinomycetota</taxon>
        <taxon>Actinomycetes</taxon>
        <taxon>Propionibacteriales</taxon>
        <taxon>Kribbellaceae</taxon>
        <taxon>Kribbella</taxon>
    </lineage>
</organism>
<dbReference type="SUPFAM" id="SSF53137">
    <property type="entry name" value="Translational machinery components"/>
    <property type="match status" value="1"/>
</dbReference>
<evidence type="ECO:0000256" key="1">
    <source>
        <dbReference type="SAM" id="MobiDB-lite"/>
    </source>
</evidence>
<gene>
    <name evidence="3" type="ORF">ACFFGN_14625</name>
</gene>
<reference evidence="3 4" key="1">
    <citation type="submission" date="2024-09" db="EMBL/GenBank/DDBJ databases">
        <authorList>
            <person name="Sun Q."/>
            <person name="Mori K."/>
        </authorList>
    </citation>
    <scope>NUCLEOTIDE SEQUENCE [LARGE SCALE GENOMIC DNA]</scope>
    <source>
        <strain evidence="3 4">CGMCC 1.15906</strain>
    </source>
</reference>
<keyword evidence="3" id="KW-0378">Hydrolase</keyword>
<dbReference type="Proteomes" id="UP001589890">
    <property type="component" value="Unassembled WGS sequence"/>
</dbReference>
<dbReference type="GO" id="GO:0016787">
    <property type="term" value="F:hydrolase activity"/>
    <property type="evidence" value="ECO:0007669"/>
    <property type="project" value="UniProtKB-KW"/>
</dbReference>
<dbReference type="NCBIfam" id="NF041024">
    <property type="entry name" value="acVLRF1_NCBI"/>
    <property type="match status" value="1"/>
</dbReference>
<feature type="domain" description="Actinobacteria/chloroflexi VLRF1 release factor" evidence="2">
    <location>
        <begin position="95"/>
        <end position="226"/>
    </location>
</feature>
<feature type="region of interest" description="Disordered" evidence="1">
    <location>
        <begin position="1"/>
        <end position="28"/>
    </location>
</feature>
<keyword evidence="4" id="KW-1185">Reference proteome</keyword>
<evidence type="ECO:0000259" key="2">
    <source>
        <dbReference type="Pfam" id="PF18859"/>
    </source>
</evidence>